<dbReference type="OrthoDB" id="142078at2"/>
<dbReference type="Gene3D" id="2.60.200.40">
    <property type="match status" value="1"/>
</dbReference>
<evidence type="ECO:0000313" key="6">
    <source>
        <dbReference type="EMBL" id="KDA54015.1"/>
    </source>
</evidence>
<dbReference type="PROSITE" id="PS50146">
    <property type="entry name" value="DAGK"/>
    <property type="match status" value="1"/>
</dbReference>
<dbReference type="GO" id="GO:0005886">
    <property type="term" value="C:plasma membrane"/>
    <property type="evidence" value="ECO:0007669"/>
    <property type="project" value="TreeGrafter"/>
</dbReference>
<dbReference type="RefSeq" id="WP_038048482.1">
    <property type="nucleotide sequence ID" value="NZ_JMFG01000014.1"/>
</dbReference>
<evidence type="ECO:0000256" key="4">
    <source>
        <dbReference type="ARBA" id="ARBA00022840"/>
    </source>
</evidence>
<evidence type="ECO:0000313" key="7">
    <source>
        <dbReference type="Proteomes" id="UP000027284"/>
    </source>
</evidence>
<dbReference type="EMBL" id="JMFG01000014">
    <property type="protein sequence ID" value="KDA54015.1"/>
    <property type="molecule type" value="Genomic_DNA"/>
</dbReference>
<keyword evidence="2" id="KW-0547">Nucleotide-binding</keyword>
<sequence>MTPLPLIYNPAARGGRSRVPQKALSQVAEAFGFALELWPTRAPGHAEELAADARKQGLPAVAVWGGDGTYNEAARGLCNGETAMLPLPGGTTSVLIYELGLSRKPLEALRQQLAGSPRKLHLGRTDRGQVFLLMLSAGPDSLILYNLPWVLKRYAGKVGITLQAVAEFFRAQLPAFEVRGNGTTLSAGWCIVGNSRFYGGPFPATPGADPFRPGLEAVVQTRRGRLSAIPFFFGIPFGRHLQQKGVVRFAAAEVSLTGEGRIPYQLDGDPAGFLPVTARASEDHVWVWLPA</sequence>
<keyword evidence="4" id="KW-0067">ATP-binding</keyword>
<keyword evidence="7" id="KW-1185">Reference proteome</keyword>
<dbReference type="Pfam" id="PF00781">
    <property type="entry name" value="DAGK_cat"/>
    <property type="match status" value="1"/>
</dbReference>
<comment type="caution">
    <text evidence="6">The sequence shown here is derived from an EMBL/GenBank/DDBJ whole genome shotgun (WGS) entry which is preliminary data.</text>
</comment>
<dbReference type="InterPro" id="IPR001206">
    <property type="entry name" value="Diacylglycerol_kinase_cat_dom"/>
</dbReference>
<dbReference type="PANTHER" id="PTHR12358">
    <property type="entry name" value="SPHINGOSINE KINASE"/>
    <property type="match status" value="1"/>
</dbReference>
<evidence type="ECO:0000256" key="3">
    <source>
        <dbReference type="ARBA" id="ARBA00022777"/>
    </source>
</evidence>
<evidence type="ECO:0000256" key="2">
    <source>
        <dbReference type="ARBA" id="ARBA00022741"/>
    </source>
</evidence>
<dbReference type="STRING" id="1312852.EG19_01465"/>
<evidence type="ECO:0000256" key="1">
    <source>
        <dbReference type="ARBA" id="ARBA00022679"/>
    </source>
</evidence>
<dbReference type="InterPro" id="IPR017438">
    <property type="entry name" value="ATP-NAD_kinase_N"/>
</dbReference>
<keyword evidence="3" id="KW-0418">Kinase</keyword>
<keyword evidence="1" id="KW-0808">Transferase</keyword>
<proteinExistence type="predicted"/>
<dbReference type="InterPro" id="IPR045540">
    <property type="entry name" value="YegS/DAGK_C"/>
</dbReference>
<accession>A0A062XZS6</accession>
<organism evidence="6 7">
    <name type="scientific">Thermoanaerobaculum aquaticum</name>
    <dbReference type="NCBI Taxonomy" id="1312852"/>
    <lineage>
        <taxon>Bacteria</taxon>
        <taxon>Pseudomonadati</taxon>
        <taxon>Acidobacteriota</taxon>
        <taxon>Thermoanaerobaculia</taxon>
        <taxon>Thermoanaerobaculales</taxon>
        <taxon>Thermoanaerobaculaceae</taxon>
        <taxon>Thermoanaerobaculum</taxon>
    </lineage>
</organism>
<dbReference type="SUPFAM" id="SSF111331">
    <property type="entry name" value="NAD kinase/diacylglycerol kinase-like"/>
    <property type="match status" value="1"/>
</dbReference>
<dbReference type="Proteomes" id="UP000027284">
    <property type="component" value="Unassembled WGS sequence"/>
</dbReference>
<dbReference type="PANTHER" id="PTHR12358:SF106">
    <property type="entry name" value="LIPID KINASE YEGS"/>
    <property type="match status" value="1"/>
</dbReference>
<feature type="domain" description="DAGKc" evidence="5">
    <location>
        <begin position="1"/>
        <end position="128"/>
    </location>
</feature>
<dbReference type="InterPro" id="IPR016064">
    <property type="entry name" value="NAD/diacylglycerol_kinase_sf"/>
</dbReference>
<dbReference type="GO" id="GO:0016301">
    <property type="term" value="F:kinase activity"/>
    <property type="evidence" value="ECO:0007669"/>
    <property type="project" value="UniProtKB-KW"/>
</dbReference>
<protein>
    <recommendedName>
        <fullName evidence="5">DAGKc domain-containing protein</fullName>
    </recommendedName>
</protein>
<reference evidence="6 7" key="1">
    <citation type="submission" date="2014-04" db="EMBL/GenBank/DDBJ databases">
        <title>The Genome Sequence of Thermoanaerobaculum aquaticum MP-01, The First Cultivated Group 23 Acidobacterium.</title>
        <authorList>
            <person name="Stamps B.W."/>
            <person name="Losey N.A."/>
            <person name="Lawson P.A."/>
            <person name="Stevenson B.S."/>
        </authorList>
    </citation>
    <scope>NUCLEOTIDE SEQUENCE [LARGE SCALE GENOMIC DNA]</scope>
    <source>
        <strain evidence="6 7">MP-01</strain>
    </source>
</reference>
<dbReference type="AlphaFoldDB" id="A0A062XZS6"/>
<dbReference type="Gene3D" id="3.40.50.10330">
    <property type="entry name" value="Probable inorganic polyphosphate/atp-NAD kinase, domain 1"/>
    <property type="match status" value="1"/>
</dbReference>
<dbReference type="Pfam" id="PF19279">
    <property type="entry name" value="YegS_C"/>
    <property type="match status" value="1"/>
</dbReference>
<gene>
    <name evidence="6" type="ORF">EG19_01465</name>
</gene>
<evidence type="ECO:0000259" key="5">
    <source>
        <dbReference type="PROSITE" id="PS50146"/>
    </source>
</evidence>
<name>A0A062XZS6_9BACT</name>
<dbReference type="InterPro" id="IPR050187">
    <property type="entry name" value="Lipid_Phosphate_FormReg"/>
</dbReference>
<dbReference type="GO" id="GO:0005524">
    <property type="term" value="F:ATP binding"/>
    <property type="evidence" value="ECO:0007669"/>
    <property type="project" value="UniProtKB-KW"/>
</dbReference>